<dbReference type="PANTHER" id="PTHR43884">
    <property type="entry name" value="ACYL-COA DEHYDROGENASE"/>
    <property type="match status" value="1"/>
</dbReference>
<proteinExistence type="inferred from homology"/>
<dbReference type="SUPFAM" id="SSF47203">
    <property type="entry name" value="Acyl-CoA dehydrogenase C-terminal domain-like"/>
    <property type="match status" value="1"/>
</dbReference>
<dbReference type="Pfam" id="PF00441">
    <property type="entry name" value="Acyl-CoA_dh_1"/>
    <property type="match status" value="1"/>
</dbReference>
<dbReference type="GO" id="GO:0050660">
    <property type="term" value="F:flavin adenine dinucleotide binding"/>
    <property type="evidence" value="ECO:0007669"/>
    <property type="project" value="InterPro"/>
</dbReference>
<dbReference type="InterPro" id="IPR046373">
    <property type="entry name" value="Acyl-CoA_Oxase/DH_mid-dom_sf"/>
</dbReference>
<dbReference type="InterPro" id="IPR009075">
    <property type="entry name" value="AcylCo_DH/oxidase_C"/>
</dbReference>
<comment type="similarity">
    <text evidence="2">Belongs to the acyl-CoA dehydrogenase family.</text>
</comment>
<dbReference type="GO" id="GO:0003995">
    <property type="term" value="F:acyl-CoA dehydrogenase activity"/>
    <property type="evidence" value="ECO:0007669"/>
    <property type="project" value="TreeGrafter"/>
</dbReference>
<dbReference type="AlphaFoldDB" id="A0A0F9LYX7"/>
<dbReference type="Gene3D" id="1.20.140.10">
    <property type="entry name" value="Butyryl-CoA Dehydrogenase, subunit A, domain 3"/>
    <property type="match status" value="1"/>
</dbReference>
<keyword evidence="5" id="KW-1133">Transmembrane helix</keyword>
<feature type="transmembrane region" description="Helical" evidence="5">
    <location>
        <begin position="262"/>
        <end position="285"/>
    </location>
</feature>
<dbReference type="InterPro" id="IPR037069">
    <property type="entry name" value="AcylCoA_DH/ox_N_sf"/>
</dbReference>
<sequence>MQEKIIHDDILEKMTLENVYKIFNDNVFPMLSDEEREYCEKLEEFCIDLHPKIDKSKDVYVLFPELGKNGYMQRINKWKDFTPYGMKKEVLLASLMSCCDPQLELARVASGILCGNPTFRHGETEEIIKVQDELISGQAVGCIGITEPERGSDAVNLETTCTKVDDGIIFNGEKVYTTNGAVADYFACYGVYSVSNPRGTMVQAMIKRDMGVETKRLKINSVPRVEISHTYLNNVKVPFEYILGDDGKGYNNLFDGLVPERLGIMGSGLGICWGALAYGIIYCNLRKQFGQPIIKYQGVGFSLADLLSKTSAATSLALQAATIYDDKILFAERPSKEAEKWTAGISSQGKYFLSKLTNEICYEVQQQMGGISVTDNTPIDEFMDTSKIEEVIGGARNIQLLIIQNSLRRYSREL</sequence>
<dbReference type="SUPFAM" id="SSF56645">
    <property type="entry name" value="Acyl-CoA dehydrogenase NM domain-like"/>
    <property type="match status" value="1"/>
</dbReference>
<dbReference type="Gene3D" id="2.40.110.10">
    <property type="entry name" value="Butyryl-CoA Dehydrogenase, subunit A, domain 2"/>
    <property type="match status" value="1"/>
</dbReference>
<keyword evidence="5" id="KW-0812">Transmembrane</keyword>
<keyword evidence="3" id="KW-0285">Flavoprotein</keyword>
<evidence type="ECO:0000256" key="2">
    <source>
        <dbReference type="ARBA" id="ARBA00009347"/>
    </source>
</evidence>
<feature type="domain" description="Acyl-CoA oxidase/dehydrogenase middle" evidence="7">
    <location>
        <begin position="142"/>
        <end position="234"/>
    </location>
</feature>
<name>A0A0F9LYX7_9ZZZZ</name>
<dbReference type="InterPro" id="IPR036250">
    <property type="entry name" value="AcylCo_DH-like_C"/>
</dbReference>
<reference evidence="8" key="1">
    <citation type="journal article" date="2015" name="Nature">
        <title>Complex archaea that bridge the gap between prokaryotes and eukaryotes.</title>
        <authorList>
            <person name="Spang A."/>
            <person name="Saw J.H."/>
            <person name="Jorgensen S.L."/>
            <person name="Zaremba-Niedzwiedzka K."/>
            <person name="Martijn J."/>
            <person name="Lind A.E."/>
            <person name="van Eijk R."/>
            <person name="Schleper C."/>
            <person name="Guy L."/>
            <person name="Ettema T.J."/>
        </authorList>
    </citation>
    <scope>NUCLEOTIDE SEQUENCE</scope>
</reference>
<feature type="domain" description="Acyl-CoA dehydrogenase/oxidase C-terminal" evidence="6">
    <location>
        <begin position="247"/>
        <end position="406"/>
    </location>
</feature>
<dbReference type="EMBL" id="LAZR01005392">
    <property type="protein sequence ID" value="KKN00310.1"/>
    <property type="molecule type" value="Genomic_DNA"/>
</dbReference>
<gene>
    <name evidence="8" type="ORF">LCGC14_1139100</name>
</gene>
<dbReference type="Pfam" id="PF02770">
    <property type="entry name" value="Acyl-CoA_dh_M"/>
    <property type="match status" value="1"/>
</dbReference>
<dbReference type="Gene3D" id="1.10.540.10">
    <property type="entry name" value="Acyl-CoA dehydrogenase/oxidase, N-terminal domain"/>
    <property type="match status" value="1"/>
</dbReference>
<dbReference type="PANTHER" id="PTHR43884:SF12">
    <property type="entry name" value="ISOVALERYL-COA DEHYDROGENASE, MITOCHONDRIAL-RELATED"/>
    <property type="match status" value="1"/>
</dbReference>
<organism evidence="8">
    <name type="scientific">marine sediment metagenome</name>
    <dbReference type="NCBI Taxonomy" id="412755"/>
    <lineage>
        <taxon>unclassified sequences</taxon>
        <taxon>metagenomes</taxon>
        <taxon>ecological metagenomes</taxon>
    </lineage>
</organism>
<comment type="caution">
    <text evidence="8">The sequence shown here is derived from an EMBL/GenBank/DDBJ whole genome shotgun (WGS) entry which is preliminary data.</text>
</comment>
<keyword evidence="5" id="KW-0472">Membrane</keyword>
<evidence type="ECO:0000256" key="4">
    <source>
        <dbReference type="ARBA" id="ARBA00022827"/>
    </source>
</evidence>
<accession>A0A0F9LYX7</accession>
<evidence type="ECO:0000313" key="8">
    <source>
        <dbReference type="EMBL" id="KKN00310.1"/>
    </source>
</evidence>
<evidence type="ECO:0000256" key="5">
    <source>
        <dbReference type="SAM" id="Phobius"/>
    </source>
</evidence>
<evidence type="ECO:0000256" key="3">
    <source>
        <dbReference type="ARBA" id="ARBA00022630"/>
    </source>
</evidence>
<dbReference type="InterPro" id="IPR009100">
    <property type="entry name" value="AcylCoA_DH/oxidase_NM_dom_sf"/>
</dbReference>
<evidence type="ECO:0000259" key="6">
    <source>
        <dbReference type="Pfam" id="PF00441"/>
    </source>
</evidence>
<dbReference type="CDD" id="cd00567">
    <property type="entry name" value="ACAD"/>
    <property type="match status" value="1"/>
</dbReference>
<evidence type="ECO:0000256" key="1">
    <source>
        <dbReference type="ARBA" id="ARBA00001974"/>
    </source>
</evidence>
<keyword evidence="4" id="KW-0274">FAD</keyword>
<comment type="cofactor">
    <cofactor evidence="1">
        <name>FAD</name>
        <dbReference type="ChEBI" id="CHEBI:57692"/>
    </cofactor>
</comment>
<evidence type="ECO:0000259" key="7">
    <source>
        <dbReference type="Pfam" id="PF02770"/>
    </source>
</evidence>
<evidence type="ECO:0008006" key="9">
    <source>
        <dbReference type="Google" id="ProtNLM"/>
    </source>
</evidence>
<protein>
    <recommendedName>
        <fullName evidence="9">Acyl-CoA dehydrogenase</fullName>
    </recommendedName>
</protein>
<dbReference type="InterPro" id="IPR006091">
    <property type="entry name" value="Acyl-CoA_Oxase/DH_mid-dom"/>
</dbReference>